<evidence type="ECO:0000259" key="2">
    <source>
        <dbReference type="Pfam" id="PF13391"/>
    </source>
</evidence>
<dbReference type="InterPro" id="IPR003615">
    <property type="entry name" value="HNH_nuc"/>
</dbReference>
<name>A0ABR3GAG4_9PEZI</name>
<keyword evidence="4" id="KW-1185">Reference proteome</keyword>
<proteinExistence type="predicted"/>
<feature type="compositionally biased region" description="Polar residues" evidence="1">
    <location>
        <begin position="13"/>
        <end position="22"/>
    </location>
</feature>
<feature type="region of interest" description="Disordered" evidence="1">
    <location>
        <begin position="1"/>
        <end position="22"/>
    </location>
</feature>
<dbReference type="Proteomes" id="UP001447188">
    <property type="component" value="Unassembled WGS sequence"/>
</dbReference>
<accession>A0ABR3GAG4</accession>
<dbReference type="Pfam" id="PF13391">
    <property type="entry name" value="HNH_2"/>
    <property type="match status" value="1"/>
</dbReference>
<evidence type="ECO:0000313" key="4">
    <source>
        <dbReference type="Proteomes" id="UP001447188"/>
    </source>
</evidence>
<evidence type="ECO:0000256" key="1">
    <source>
        <dbReference type="SAM" id="MobiDB-lite"/>
    </source>
</evidence>
<sequence length="441" mass="48350">MSAQDTRDPPATFSVNPQTPNRTVRHRSSLEHVFQFTLATPQPSREQAAEAHFLYHQIVDDCEAAGLFIPTTSNTDGGESVAKVYLHNLFRSLHQFCPTVTGQLNLVRMILHGLFSPDATSDDDRLLDSILPLALKWLDASNPERQRIHKTLQAIALDFVDAFFVPLMAQSSCTHTLSNVLTPPSASNISPSQGTPVRLGSLRHLCLLRDANRCVVSGHLDNQAYNQARKLGHRHPRGTYTVVTQAAHIIPHSLNSVTSSGASLADTKNFVWQILNMFQPGTSTQLEGALIDTPANALMLATEIHNEFGRLRCYFDAVLGSAHTYEVKTTRDAAPLLPGLYPPSGQVTFRNNEPDGKQLADLPCPRLLGLHAACCKMMEMAGAAEYVDKVLDDMERMQEEGTLAENGSSDIGLLLRMKGLGCWEGYGEEAQAERRAVVSDA</sequence>
<reference evidence="3 4" key="1">
    <citation type="submission" date="2024-02" db="EMBL/GenBank/DDBJ databases">
        <title>Discinaceae phylogenomics.</title>
        <authorList>
            <person name="Dirks A.C."/>
            <person name="James T.Y."/>
        </authorList>
    </citation>
    <scope>NUCLEOTIDE SEQUENCE [LARGE SCALE GENOMIC DNA]</scope>
    <source>
        <strain evidence="3 4">ACD0624</strain>
    </source>
</reference>
<comment type="caution">
    <text evidence="3">The sequence shown here is derived from an EMBL/GenBank/DDBJ whole genome shotgun (WGS) entry which is preliminary data.</text>
</comment>
<feature type="domain" description="HNH nuclease" evidence="2">
    <location>
        <begin position="214"/>
        <end position="316"/>
    </location>
</feature>
<organism evidence="3 4">
    <name type="scientific">Discina gigas</name>
    <dbReference type="NCBI Taxonomy" id="1032678"/>
    <lineage>
        <taxon>Eukaryota</taxon>
        <taxon>Fungi</taxon>
        <taxon>Dikarya</taxon>
        <taxon>Ascomycota</taxon>
        <taxon>Pezizomycotina</taxon>
        <taxon>Pezizomycetes</taxon>
        <taxon>Pezizales</taxon>
        <taxon>Discinaceae</taxon>
        <taxon>Discina</taxon>
    </lineage>
</organism>
<dbReference type="EMBL" id="JBBBZM010000150">
    <property type="protein sequence ID" value="KAL0632806.1"/>
    <property type="molecule type" value="Genomic_DNA"/>
</dbReference>
<gene>
    <name evidence="3" type="ORF">Q9L58_008322</name>
</gene>
<protein>
    <recommendedName>
        <fullName evidence="2">HNH nuclease domain-containing protein</fullName>
    </recommendedName>
</protein>
<evidence type="ECO:0000313" key="3">
    <source>
        <dbReference type="EMBL" id="KAL0632806.1"/>
    </source>
</evidence>